<organism evidence="1 2">
    <name type="scientific">Paralvinella palmiformis</name>
    <dbReference type="NCBI Taxonomy" id="53620"/>
    <lineage>
        <taxon>Eukaryota</taxon>
        <taxon>Metazoa</taxon>
        <taxon>Spiralia</taxon>
        <taxon>Lophotrochozoa</taxon>
        <taxon>Annelida</taxon>
        <taxon>Polychaeta</taxon>
        <taxon>Sedentaria</taxon>
        <taxon>Canalipalpata</taxon>
        <taxon>Terebellida</taxon>
        <taxon>Terebelliformia</taxon>
        <taxon>Alvinellidae</taxon>
        <taxon>Paralvinella</taxon>
    </lineage>
</organism>
<proteinExistence type="predicted"/>
<accession>A0AAD9KFU0</accession>
<evidence type="ECO:0000313" key="2">
    <source>
        <dbReference type="Proteomes" id="UP001208570"/>
    </source>
</evidence>
<protein>
    <submittedName>
        <fullName evidence="1">Uncharacterized protein</fullName>
    </submittedName>
</protein>
<gene>
    <name evidence="1" type="ORF">LSH36_3g30075</name>
</gene>
<dbReference type="EMBL" id="JAODUP010000003">
    <property type="protein sequence ID" value="KAK2170436.1"/>
    <property type="molecule type" value="Genomic_DNA"/>
</dbReference>
<keyword evidence="2" id="KW-1185">Reference proteome</keyword>
<name>A0AAD9KFU0_9ANNE</name>
<evidence type="ECO:0000313" key="1">
    <source>
        <dbReference type="EMBL" id="KAK2170436.1"/>
    </source>
</evidence>
<sequence length="346" mass="38946">MVMTNTDLMLGFDATTQEGVHINSVHITSKYGCNVIAVDQLAGGTAEDYMHHIDDTVKRLAEVYSSFYMNLDYEACRRCMIANIMTDRAAVNHATIVRVCEIWGKTLNELNCHLHPLDTIASAARSALKELESGKGKLFGRDCIAGNIVVQMNKFRFKDGKGDPRGFVNFLDDEGLPRGLIPRYRGNRLHILFHICGTLRLLCPLFANCILWWTPGIDLASDVARDEMSVLGLIGKLLSGPWMTKFYTAPEKQVSHVEGITIVRDVLKTLKAYVANPELVLTTKTDFFRNPLDMADPTLMKLQQCPDSEMMFFKMVKACLPSVITVLERQYDILHYGHHRQTETGN</sequence>
<dbReference type="AlphaFoldDB" id="A0AAD9KFU0"/>
<dbReference type="Proteomes" id="UP001208570">
    <property type="component" value="Unassembled WGS sequence"/>
</dbReference>
<reference evidence="1" key="1">
    <citation type="journal article" date="2023" name="Mol. Biol. Evol.">
        <title>Third-Generation Sequencing Reveals the Adaptive Role of the Epigenome in Three Deep-Sea Polychaetes.</title>
        <authorList>
            <person name="Perez M."/>
            <person name="Aroh O."/>
            <person name="Sun Y."/>
            <person name="Lan Y."/>
            <person name="Juniper S.K."/>
            <person name="Young C.R."/>
            <person name="Angers B."/>
            <person name="Qian P.Y."/>
        </authorList>
    </citation>
    <scope>NUCLEOTIDE SEQUENCE</scope>
    <source>
        <strain evidence="1">P08H-3</strain>
    </source>
</reference>
<comment type="caution">
    <text evidence="1">The sequence shown here is derived from an EMBL/GenBank/DDBJ whole genome shotgun (WGS) entry which is preliminary data.</text>
</comment>